<feature type="compositionally biased region" description="Basic residues" evidence="9">
    <location>
        <begin position="129"/>
        <end position="143"/>
    </location>
</feature>
<name>A0A3R9WQZ5_9SPHN</name>
<dbReference type="PROSITE" id="PS50142">
    <property type="entry name" value="RNASE_3_2"/>
    <property type="match status" value="1"/>
</dbReference>
<dbReference type="Pfam" id="PF00035">
    <property type="entry name" value="dsrm"/>
    <property type="match status" value="1"/>
</dbReference>
<dbReference type="InterPro" id="IPR036389">
    <property type="entry name" value="RNase_III_sf"/>
</dbReference>
<feature type="binding site" evidence="8">
    <location>
        <position position="323"/>
    </location>
    <ligand>
        <name>Mg(2+)</name>
        <dbReference type="ChEBI" id="CHEBI:18420"/>
    </ligand>
</feature>
<dbReference type="PROSITE" id="PS50137">
    <property type="entry name" value="DS_RBD"/>
    <property type="match status" value="1"/>
</dbReference>
<keyword evidence="8" id="KW-0963">Cytoplasm</keyword>
<feature type="domain" description="RNase III" evidence="11">
    <location>
        <begin position="215"/>
        <end position="337"/>
    </location>
</feature>
<dbReference type="InterPro" id="IPR000999">
    <property type="entry name" value="RNase_III_dom"/>
</dbReference>
<keyword evidence="13" id="KW-1185">Reference proteome</keyword>
<dbReference type="GO" id="GO:0003725">
    <property type="term" value="F:double-stranded RNA binding"/>
    <property type="evidence" value="ECO:0007669"/>
    <property type="project" value="TreeGrafter"/>
</dbReference>
<evidence type="ECO:0000313" key="13">
    <source>
        <dbReference type="Proteomes" id="UP000274661"/>
    </source>
</evidence>
<feature type="compositionally biased region" description="Basic residues" evidence="9">
    <location>
        <begin position="28"/>
        <end position="39"/>
    </location>
</feature>
<dbReference type="GO" id="GO:0019843">
    <property type="term" value="F:rRNA binding"/>
    <property type="evidence" value="ECO:0007669"/>
    <property type="project" value="UniProtKB-KW"/>
</dbReference>
<comment type="cofactor">
    <cofactor evidence="8">
        <name>Mg(2+)</name>
        <dbReference type="ChEBI" id="CHEBI:18420"/>
    </cofactor>
</comment>
<evidence type="ECO:0000256" key="7">
    <source>
        <dbReference type="ARBA" id="ARBA00022884"/>
    </source>
</evidence>
<comment type="subcellular location">
    <subcellularLocation>
        <location evidence="8">Cytoplasm</location>
    </subcellularLocation>
</comment>
<evidence type="ECO:0000256" key="1">
    <source>
        <dbReference type="ARBA" id="ARBA00000109"/>
    </source>
</evidence>
<feature type="compositionally biased region" description="Basic and acidic residues" evidence="9">
    <location>
        <begin position="161"/>
        <end position="178"/>
    </location>
</feature>
<keyword evidence="8" id="KW-0819">tRNA processing</keyword>
<keyword evidence="8" id="KW-0479">Metal-binding</keyword>
<evidence type="ECO:0000256" key="6">
    <source>
        <dbReference type="ARBA" id="ARBA00022801"/>
    </source>
</evidence>
<organism evidence="12 13">
    <name type="scientific">Sphingomonas ginkgonis</name>
    <dbReference type="NCBI Taxonomy" id="2315330"/>
    <lineage>
        <taxon>Bacteria</taxon>
        <taxon>Pseudomonadati</taxon>
        <taxon>Pseudomonadota</taxon>
        <taxon>Alphaproteobacteria</taxon>
        <taxon>Sphingomonadales</taxon>
        <taxon>Sphingomonadaceae</taxon>
        <taxon>Sphingomonas</taxon>
    </lineage>
</organism>
<dbReference type="NCBIfam" id="TIGR02191">
    <property type="entry name" value="RNaseIII"/>
    <property type="match status" value="1"/>
</dbReference>
<evidence type="ECO:0000256" key="8">
    <source>
        <dbReference type="HAMAP-Rule" id="MF_00104"/>
    </source>
</evidence>
<dbReference type="GO" id="GO:0046872">
    <property type="term" value="F:metal ion binding"/>
    <property type="evidence" value="ECO:0007669"/>
    <property type="project" value="UniProtKB-KW"/>
</dbReference>
<dbReference type="CDD" id="cd10845">
    <property type="entry name" value="DSRM_RNAse_III_family"/>
    <property type="match status" value="1"/>
</dbReference>
<keyword evidence="4 8" id="KW-0540">Nuclease</keyword>
<dbReference type="GO" id="GO:0006397">
    <property type="term" value="P:mRNA processing"/>
    <property type="evidence" value="ECO:0007669"/>
    <property type="project" value="UniProtKB-UniRule"/>
</dbReference>
<gene>
    <name evidence="8 12" type="primary">rnc</name>
    <name evidence="12" type="ORF">HMF7854_08420</name>
</gene>
<evidence type="ECO:0000256" key="4">
    <source>
        <dbReference type="ARBA" id="ARBA00022722"/>
    </source>
</evidence>
<keyword evidence="5 8" id="KW-0255">Endonuclease</keyword>
<keyword evidence="6 8" id="KW-0378">Hydrolase</keyword>
<reference evidence="12 13" key="1">
    <citation type="submission" date="2018-12" db="EMBL/GenBank/DDBJ databases">
        <title>Sphingomonas sp. HMF7854 Genome sequencing and assembly.</title>
        <authorList>
            <person name="Cha I."/>
            <person name="Kang H."/>
            <person name="Kim H."/>
            <person name="Kang J."/>
            <person name="Joh K."/>
        </authorList>
    </citation>
    <scope>NUCLEOTIDE SEQUENCE [LARGE SCALE GENOMIC DNA]</scope>
    <source>
        <strain evidence="12 13">HMF7854</strain>
    </source>
</reference>
<evidence type="ECO:0000256" key="3">
    <source>
        <dbReference type="ARBA" id="ARBA00022664"/>
    </source>
</evidence>
<evidence type="ECO:0000313" key="12">
    <source>
        <dbReference type="EMBL" id="RST32189.1"/>
    </source>
</evidence>
<dbReference type="InterPro" id="IPR011907">
    <property type="entry name" value="RNase_III"/>
</dbReference>
<dbReference type="Pfam" id="PF14622">
    <property type="entry name" value="Ribonucleas_3_3"/>
    <property type="match status" value="1"/>
</dbReference>
<evidence type="ECO:0000259" key="10">
    <source>
        <dbReference type="PROSITE" id="PS50137"/>
    </source>
</evidence>
<comment type="subunit">
    <text evidence="8">Homodimer.</text>
</comment>
<comment type="caution">
    <text evidence="12">The sequence shown here is derived from an EMBL/GenBank/DDBJ whole genome shotgun (WGS) entry which is preliminary data.</text>
</comment>
<keyword evidence="8" id="KW-0460">Magnesium</keyword>
<proteinExistence type="inferred from homology"/>
<keyword evidence="8" id="KW-0699">rRNA-binding</keyword>
<feature type="compositionally biased region" description="Basic and acidic residues" evidence="9">
    <location>
        <begin position="109"/>
        <end position="128"/>
    </location>
</feature>
<keyword evidence="8" id="KW-0698">rRNA processing</keyword>
<dbReference type="EC" id="3.1.26.3" evidence="8"/>
<feature type="active site" evidence="8">
    <location>
        <position position="254"/>
    </location>
</feature>
<keyword evidence="3 8" id="KW-0507">mRNA processing</keyword>
<evidence type="ECO:0000256" key="9">
    <source>
        <dbReference type="SAM" id="MobiDB-lite"/>
    </source>
</evidence>
<dbReference type="Gene3D" id="3.30.160.20">
    <property type="match status" value="1"/>
</dbReference>
<feature type="active site" evidence="8">
    <location>
        <position position="326"/>
    </location>
</feature>
<dbReference type="Proteomes" id="UP000274661">
    <property type="component" value="Unassembled WGS sequence"/>
</dbReference>
<evidence type="ECO:0000259" key="11">
    <source>
        <dbReference type="PROSITE" id="PS50142"/>
    </source>
</evidence>
<dbReference type="AlphaFoldDB" id="A0A3R9WQZ5"/>
<dbReference type="InterPro" id="IPR014720">
    <property type="entry name" value="dsRBD_dom"/>
</dbReference>
<feature type="binding site" evidence="8">
    <location>
        <position position="250"/>
    </location>
    <ligand>
        <name>Mg(2+)</name>
        <dbReference type="ChEBI" id="CHEBI:18420"/>
    </ligand>
</feature>
<feature type="domain" description="DRBM" evidence="10">
    <location>
        <begin position="362"/>
        <end position="431"/>
    </location>
</feature>
<feature type="binding site" evidence="8">
    <location>
        <position position="326"/>
    </location>
    <ligand>
        <name>Mg(2+)</name>
        <dbReference type="ChEBI" id="CHEBI:18420"/>
    </ligand>
</feature>
<comment type="function">
    <text evidence="8">Digests double-stranded RNA. Involved in the processing of primary rRNA transcript to yield the immediate precursors to the large and small rRNAs (23S and 16S). Processes some mRNAs, and tRNAs when they are encoded in the rRNA operon. Processes pre-crRNA and tracrRNA of type II CRISPR loci if present in the organism.</text>
</comment>
<dbReference type="PANTHER" id="PTHR11207">
    <property type="entry name" value="RIBONUCLEASE III"/>
    <property type="match status" value="1"/>
</dbReference>
<accession>A0A3R9WQZ5</accession>
<dbReference type="GO" id="GO:0008033">
    <property type="term" value="P:tRNA processing"/>
    <property type="evidence" value="ECO:0007669"/>
    <property type="project" value="UniProtKB-KW"/>
</dbReference>
<dbReference type="GO" id="GO:0005737">
    <property type="term" value="C:cytoplasm"/>
    <property type="evidence" value="ECO:0007669"/>
    <property type="project" value="UniProtKB-SubCell"/>
</dbReference>
<dbReference type="SUPFAM" id="SSF69065">
    <property type="entry name" value="RNase III domain-like"/>
    <property type="match status" value="1"/>
</dbReference>
<dbReference type="SMART" id="SM00358">
    <property type="entry name" value="DSRM"/>
    <property type="match status" value="1"/>
</dbReference>
<dbReference type="GO" id="GO:0010468">
    <property type="term" value="P:regulation of gene expression"/>
    <property type="evidence" value="ECO:0007669"/>
    <property type="project" value="TreeGrafter"/>
</dbReference>
<dbReference type="CDD" id="cd00593">
    <property type="entry name" value="RIBOc"/>
    <property type="match status" value="1"/>
</dbReference>
<dbReference type="OrthoDB" id="9805026at2"/>
<dbReference type="SUPFAM" id="SSF54768">
    <property type="entry name" value="dsRNA-binding domain-like"/>
    <property type="match status" value="1"/>
</dbReference>
<protein>
    <recommendedName>
        <fullName evidence="8">Ribonuclease 3</fullName>
        <ecNumber evidence="8">3.1.26.3</ecNumber>
    </recommendedName>
    <alternativeName>
        <fullName evidence="8">Ribonuclease III</fullName>
        <shortName evidence="8">RNase III</shortName>
    </alternativeName>
</protein>
<keyword evidence="7 8" id="KW-0694">RNA-binding</keyword>
<evidence type="ECO:0000256" key="2">
    <source>
        <dbReference type="ARBA" id="ARBA00010183"/>
    </source>
</evidence>
<dbReference type="EMBL" id="RWJF01000001">
    <property type="protein sequence ID" value="RST32189.1"/>
    <property type="molecule type" value="Genomic_DNA"/>
</dbReference>
<feature type="compositionally biased region" description="Basic and acidic residues" evidence="9">
    <location>
        <begin position="1"/>
        <end position="17"/>
    </location>
</feature>
<dbReference type="SMART" id="SM00535">
    <property type="entry name" value="RIBOc"/>
    <property type="match status" value="1"/>
</dbReference>
<feature type="region of interest" description="Disordered" evidence="9">
    <location>
        <begin position="1"/>
        <end position="195"/>
    </location>
</feature>
<dbReference type="PANTHER" id="PTHR11207:SF0">
    <property type="entry name" value="RIBONUCLEASE 3"/>
    <property type="match status" value="1"/>
</dbReference>
<dbReference type="PROSITE" id="PS00517">
    <property type="entry name" value="RNASE_3_1"/>
    <property type="match status" value="1"/>
</dbReference>
<sequence length="438" mass="48383">MALRLFEEQLPVRHSADPRPPVQPPAGARRRGRLHRTGGRGRDQAGCRPPRRHNRDPRRAADPQRSPGCAPGDPRCPAPRFAQYPVPTDHPGRSQHVGPGRAALRLPRLSRDAPQRAELRDSRPDRQSARRRLRAGPRSRGHRLHDGRQSRRQRGQPLRAGDGRDGLRTRREPGRARADQLLVHRRQRQLDQPDQLVHRAPSLAHGARLPVNETSDWIAAEFGWTPRKPALFERALSHSSAGTDSYERLEFLGDRVLGLSIAAWLFERFPDEPEGKMSRRYNALVARETCADVGREIGLPERIILGKQAREDGATTSDNVVGDVVEALLGAVYLEGGIGPAEAFIRKAWAPYLDSQKRAPLHPKSALQEAAAARQLATPVYELVARFGAHHAPTFRVRVSIKDAGEAEAEGASKQDAETAAATALLGKLPAQKGSRRG</sequence>
<comment type="similarity">
    <text evidence="2">Belongs to the ribonuclease III family.</text>
</comment>
<dbReference type="HAMAP" id="MF_00104">
    <property type="entry name" value="RNase_III"/>
    <property type="match status" value="1"/>
</dbReference>
<dbReference type="GO" id="GO:0004525">
    <property type="term" value="F:ribonuclease III activity"/>
    <property type="evidence" value="ECO:0007669"/>
    <property type="project" value="UniProtKB-UniRule"/>
</dbReference>
<dbReference type="Gene3D" id="1.10.1520.10">
    <property type="entry name" value="Ribonuclease III domain"/>
    <property type="match status" value="1"/>
</dbReference>
<dbReference type="GO" id="GO:0006364">
    <property type="term" value="P:rRNA processing"/>
    <property type="evidence" value="ECO:0007669"/>
    <property type="project" value="UniProtKB-UniRule"/>
</dbReference>
<comment type="catalytic activity">
    <reaction evidence="1 8">
        <text>Endonucleolytic cleavage to 5'-phosphomonoester.</text>
        <dbReference type="EC" id="3.1.26.3"/>
    </reaction>
</comment>
<evidence type="ECO:0000256" key="5">
    <source>
        <dbReference type="ARBA" id="ARBA00022759"/>
    </source>
</evidence>